<sequence length="330" mass="37539">MATIKDIADIANVSIATVSRVLNYDETLNVTDETRQRVFEAAEQLSYQVSNKKRRKKKFKIGLCYSYSLEEELNDTYYLSIRVALEKKLEAEGLKVYRIRSGDQPEQLRSIDGIICLGFFLREDIERIASYQKPVVFIDSSPDEDLFDSVVIDFHKATKKALDYLMELGHTKIGFIGGVDTDKYGNHYYDLRQEVFEGYLKEKGLYSEGYIKIGGYNPKDGYLLLKQLLELEEKPTAVFVANDTIAVGLYKACSELGYRIPEDISIIGFNDISAAQFMVPPLTTIRLNTEFMGETAVSLLQERLMSERELSLKVTIPTQLIIRESAVAIH</sequence>
<evidence type="ECO:0000256" key="3">
    <source>
        <dbReference type="ARBA" id="ARBA00023163"/>
    </source>
</evidence>
<protein>
    <submittedName>
        <fullName evidence="5">Transcriptional regulator, LacI family</fullName>
    </submittedName>
</protein>
<evidence type="ECO:0000313" key="6">
    <source>
        <dbReference type="Proteomes" id="UP000193834"/>
    </source>
</evidence>
<dbReference type="GO" id="GO:0000976">
    <property type="term" value="F:transcription cis-regulatory region binding"/>
    <property type="evidence" value="ECO:0007669"/>
    <property type="project" value="TreeGrafter"/>
</dbReference>
<dbReference type="Gene3D" id="1.10.260.40">
    <property type="entry name" value="lambda repressor-like DNA-binding domains"/>
    <property type="match status" value="1"/>
</dbReference>
<dbReference type="Gene3D" id="3.40.50.2300">
    <property type="match status" value="2"/>
</dbReference>
<accession>A0A1X7L4Z0</accession>
<dbReference type="PROSITE" id="PS50932">
    <property type="entry name" value="HTH_LACI_2"/>
    <property type="match status" value="1"/>
</dbReference>
<dbReference type="PRINTS" id="PR00036">
    <property type="entry name" value="HTHLACI"/>
</dbReference>
<dbReference type="CDD" id="cd01544">
    <property type="entry name" value="PBP1_GalR"/>
    <property type="match status" value="1"/>
</dbReference>
<dbReference type="Pfam" id="PF00356">
    <property type="entry name" value="LacI"/>
    <property type="match status" value="1"/>
</dbReference>
<dbReference type="STRING" id="1852522.SAMN06295960_2992"/>
<organism evidence="5 6">
    <name type="scientific">Paenibacillus aquistagni</name>
    <dbReference type="NCBI Taxonomy" id="1852522"/>
    <lineage>
        <taxon>Bacteria</taxon>
        <taxon>Bacillati</taxon>
        <taxon>Bacillota</taxon>
        <taxon>Bacilli</taxon>
        <taxon>Bacillales</taxon>
        <taxon>Paenibacillaceae</taxon>
        <taxon>Paenibacillus</taxon>
    </lineage>
</organism>
<dbReference type="InterPro" id="IPR000843">
    <property type="entry name" value="HTH_LacI"/>
</dbReference>
<dbReference type="PANTHER" id="PTHR30146">
    <property type="entry name" value="LACI-RELATED TRANSCRIPTIONAL REPRESSOR"/>
    <property type="match status" value="1"/>
</dbReference>
<keyword evidence="2" id="KW-0238">DNA-binding</keyword>
<evidence type="ECO:0000313" key="5">
    <source>
        <dbReference type="EMBL" id="SMG48921.1"/>
    </source>
</evidence>
<dbReference type="SMART" id="SM00354">
    <property type="entry name" value="HTH_LACI"/>
    <property type="match status" value="1"/>
</dbReference>
<dbReference type="RefSeq" id="WP_085495345.1">
    <property type="nucleotide sequence ID" value="NZ_FXAZ01000004.1"/>
</dbReference>
<keyword evidence="1" id="KW-0805">Transcription regulation</keyword>
<dbReference type="PROSITE" id="PS00356">
    <property type="entry name" value="HTH_LACI_1"/>
    <property type="match status" value="1"/>
</dbReference>
<dbReference type="AlphaFoldDB" id="A0A1X7L4Z0"/>
<evidence type="ECO:0000256" key="2">
    <source>
        <dbReference type="ARBA" id="ARBA00023125"/>
    </source>
</evidence>
<evidence type="ECO:0000256" key="1">
    <source>
        <dbReference type="ARBA" id="ARBA00023015"/>
    </source>
</evidence>
<gene>
    <name evidence="5" type="ORF">SAMN06295960_2992</name>
</gene>
<evidence type="ECO:0000259" key="4">
    <source>
        <dbReference type="PROSITE" id="PS50932"/>
    </source>
</evidence>
<reference evidence="5 6" key="1">
    <citation type="submission" date="2017-04" db="EMBL/GenBank/DDBJ databases">
        <authorList>
            <person name="Afonso C.L."/>
            <person name="Miller P.J."/>
            <person name="Scott M.A."/>
            <person name="Spackman E."/>
            <person name="Goraichik I."/>
            <person name="Dimitrov K.M."/>
            <person name="Suarez D.L."/>
            <person name="Swayne D.E."/>
        </authorList>
    </citation>
    <scope>NUCLEOTIDE SEQUENCE [LARGE SCALE GENOMIC DNA]</scope>
    <source>
        <strain evidence="5 6">11</strain>
    </source>
</reference>
<proteinExistence type="predicted"/>
<dbReference type="CDD" id="cd01392">
    <property type="entry name" value="HTH_LacI"/>
    <property type="match status" value="1"/>
</dbReference>
<dbReference type="SUPFAM" id="SSF53822">
    <property type="entry name" value="Periplasmic binding protein-like I"/>
    <property type="match status" value="1"/>
</dbReference>
<dbReference type="PANTHER" id="PTHR30146:SF149">
    <property type="entry name" value="HTH-TYPE TRANSCRIPTIONAL REGULATOR EBGR"/>
    <property type="match status" value="1"/>
</dbReference>
<dbReference type="InterPro" id="IPR046335">
    <property type="entry name" value="LacI/GalR-like_sensor"/>
</dbReference>
<dbReference type="InterPro" id="IPR010982">
    <property type="entry name" value="Lambda_DNA-bd_dom_sf"/>
</dbReference>
<dbReference type="EMBL" id="FXAZ01000004">
    <property type="protein sequence ID" value="SMG48921.1"/>
    <property type="molecule type" value="Genomic_DNA"/>
</dbReference>
<name>A0A1X7L4Z0_9BACL</name>
<dbReference type="Pfam" id="PF13377">
    <property type="entry name" value="Peripla_BP_3"/>
    <property type="match status" value="1"/>
</dbReference>
<dbReference type="Proteomes" id="UP000193834">
    <property type="component" value="Unassembled WGS sequence"/>
</dbReference>
<dbReference type="OrthoDB" id="43195at2"/>
<feature type="domain" description="HTH lacI-type" evidence="4">
    <location>
        <begin position="2"/>
        <end position="58"/>
    </location>
</feature>
<keyword evidence="6" id="KW-1185">Reference proteome</keyword>
<keyword evidence="3" id="KW-0804">Transcription</keyword>
<dbReference type="SUPFAM" id="SSF47413">
    <property type="entry name" value="lambda repressor-like DNA-binding domains"/>
    <property type="match status" value="1"/>
</dbReference>
<dbReference type="InterPro" id="IPR028082">
    <property type="entry name" value="Peripla_BP_I"/>
</dbReference>
<dbReference type="GO" id="GO:0003700">
    <property type="term" value="F:DNA-binding transcription factor activity"/>
    <property type="evidence" value="ECO:0007669"/>
    <property type="project" value="TreeGrafter"/>
</dbReference>